<dbReference type="PROSITE" id="PS50011">
    <property type="entry name" value="PROTEIN_KINASE_DOM"/>
    <property type="match status" value="1"/>
</dbReference>
<dbReference type="GO" id="GO:0005886">
    <property type="term" value="C:plasma membrane"/>
    <property type="evidence" value="ECO:0007669"/>
    <property type="project" value="TreeGrafter"/>
</dbReference>
<dbReference type="EC" id="2.7.11.1" evidence="1"/>
<dbReference type="AlphaFoldDB" id="A0A498JA90"/>
<dbReference type="FunFam" id="3.30.200.20:FF:000466">
    <property type="entry name" value="Putative LRR receptor-like serine/threonine-protein kinase"/>
    <property type="match status" value="1"/>
</dbReference>
<keyword evidence="6" id="KW-0067">ATP-binding</keyword>
<dbReference type="SUPFAM" id="SSF56112">
    <property type="entry name" value="Protein kinase-like (PK-like)"/>
    <property type="match status" value="1"/>
</dbReference>
<feature type="domain" description="Protein kinase" evidence="9">
    <location>
        <begin position="215"/>
        <end position="501"/>
    </location>
</feature>
<reference evidence="10 11" key="1">
    <citation type="submission" date="2018-10" db="EMBL/GenBank/DDBJ databases">
        <title>A high-quality apple genome assembly.</title>
        <authorList>
            <person name="Hu J."/>
        </authorList>
    </citation>
    <scope>NUCLEOTIDE SEQUENCE [LARGE SCALE GENOMIC DNA]</scope>
    <source>
        <strain evidence="11">cv. HFTH1</strain>
        <tissue evidence="10">Young leaf</tissue>
    </source>
</reference>
<dbReference type="GO" id="GO:0005524">
    <property type="term" value="F:ATP binding"/>
    <property type="evidence" value="ECO:0007669"/>
    <property type="project" value="UniProtKB-KW"/>
</dbReference>
<dbReference type="InterPro" id="IPR008271">
    <property type="entry name" value="Ser/Thr_kinase_AS"/>
</dbReference>
<evidence type="ECO:0000256" key="8">
    <source>
        <dbReference type="ARBA" id="ARBA00048679"/>
    </source>
</evidence>
<evidence type="ECO:0000256" key="7">
    <source>
        <dbReference type="ARBA" id="ARBA00047899"/>
    </source>
</evidence>
<dbReference type="GO" id="GO:0004674">
    <property type="term" value="F:protein serine/threonine kinase activity"/>
    <property type="evidence" value="ECO:0007669"/>
    <property type="project" value="UniProtKB-KW"/>
</dbReference>
<keyword evidence="3" id="KW-0808">Transferase</keyword>
<evidence type="ECO:0000256" key="5">
    <source>
        <dbReference type="ARBA" id="ARBA00022777"/>
    </source>
</evidence>
<evidence type="ECO:0000256" key="2">
    <source>
        <dbReference type="ARBA" id="ARBA00022527"/>
    </source>
</evidence>
<dbReference type="Gene3D" id="1.10.510.10">
    <property type="entry name" value="Transferase(Phosphotransferase) domain 1"/>
    <property type="match status" value="2"/>
</dbReference>
<evidence type="ECO:0000313" key="11">
    <source>
        <dbReference type="Proteomes" id="UP000290289"/>
    </source>
</evidence>
<dbReference type="InterPro" id="IPR000719">
    <property type="entry name" value="Prot_kinase_dom"/>
</dbReference>
<proteinExistence type="predicted"/>
<keyword evidence="2" id="KW-0723">Serine/threonine-protein kinase</keyword>
<accession>A0A498JA90</accession>
<keyword evidence="4" id="KW-0547">Nucleotide-binding</keyword>
<evidence type="ECO:0000256" key="4">
    <source>
        <dbReference type="ARBA" id="ARBA00022741"/>
    </source>
</evidence>
<evidence type="ECO:0000256" key="1">
    <source>
        <dbReference type="ARBA" id="ARBA00012513"/>
    </source>
</evidence>
<dbReference type="InterPro" id="IPR011009">
    <property type="entry name" value="Kinase-like_dom_sf"/>
</dbReference>
<evidence type="ECO:0000256" key="3">
    <source>
        <dbReference type="ARBA" id="ARBA00022679"/>
    </source>
</evidence>
<dbReference type="FunFam" id="1.10.510.10:FF:001722">
    <property type="entry name" value="G-type lectin S-receptor-like serine/threonine-protein kinase B120"/>
    <property type="match status" value="1"/>
</dbReference>
<dbReference type="STRING" id="3750.A0A498JA90"/>
<dbReference type="Gene3D" id="3.30.200.20">
    <property type="entry name" value="Phosphorylase Kinase, domain 1"/>
    <property type="match status" value="1"/>
</dbReference>
<evidence type="ECO:0000313" key="10">
    <source>
        <dbReference type="EMBL" id="RXH91054.1"/>
    </source>
</evidence>
<organism evidence="10 11">
    <name type="scientific">Malus domestica</name>
    <name type="common">Apple</name>
    <name type="synonym">Pyrus malus</name>
    <dbReference type="NCBI Taxonomy" id="3750"/>
    <lineage>
        <taxon>Eukaryota</taxon>
        <taxon>Viridiplantae</taxon>
        <taxon>Streptophyta</taxon>
        <taxon>Embryophyta</taxon>
        <taxon>Tracheophyta</taxon>
        <taxon>Spermatophyta</taxon>
        <taxon>Magnoliopsida</taxon>
        <taxon>eudicotyledons</taxon>
        <taxon>Gunneridae</taxon>
        <taxon>Pentapetalae</taxon>
        <taxon>rosids</taxon>
        <taxon>fabids</taxon>
        <taxon>Rosales</taxon>
        <taxon>Rosaceae</taxon>
        <taxon>Amygdaloideae</taxon>
        <taxon>Maleae</taxon>
        <taxon>Malus</taxon>
    </lineage>
</organism>
<gene>
    <name evidence="10" type="ORF">DVH24_020077</name>
</gene>
<protein>
    <recommendedName>
        <fullName evidence="1">non-specific serine/threonine protein kinase</fullName>
        <ecNumber evidence="1">2.7.11.1</ecNumber>
    </recommendedName>
</protein>
<evidence type="ECO:0000256" key="6">
    <source>
        <dbReference type="ARBA" id="ARBA00022840"/>
    </source>
</evidence>
<keyword evidence="5" id="KW-0418">Kinase</keyword>
<comment type="catalytic activity">
    <reaction evidence="7">
        <text>L-threonyl-[protein] + ATP = O-phospho-L-threonyl-[protein] + ADP + H(+)</text>
        <dbReference type="Rhea" id="RHEA:46608"/>
        <dbReference type="Rhea" id="RHEA-COMP:11060"/>
        <dbReference type="Rhea" id="RHEA-COMP:11605"/>
        <dbReference type="ChEBI" id="CHEBI:15378"/>
        <dbReference type="ChEBI" id="CHEBI:30013"/>
        <dbReference type="ChEBI" id="CHEBI:30616"/>
        <dbReference type="ChEBI" id="CHEBI:61977"/>
        <dbReference type="ChEBI" id="CHEBI:456216"/>
        <dbReference type="EC" id="2.7.11.1"/>
    </reaction>
</comment>
<sequence length="581" mass="64402">MVNGLNAVEIAVGGVAGAAFGSIFDGITEVLRNAAEFTTSHTNIKSTLEALQPLIREIEGKNNSLNRENWTEIENEKLIFMKSNQPTDDVNDENRTEIENEMLIFKKSNRPTDDVNGLRNDGKIGHHDSSVSGYSSNFAATSNFAEENKLGEGGFGPGKLAMGQKKAVKWHIMLFFKKSNRPTDGVNGLRNDGKIGHHDSSVFRYSSILAATSNFAEEYKLGEGGFGPVYKGKLAMGQEIAVKRLSRCSGQGLSEFKNELILNELQHTNLVHLFGFCIHGEERMLIYEFMQNNSLEHFLFGIAQGLLYLHKYSRKKVIHRDIKPSNILLDENMNPKISDFGMARILTQNGLEANTSRIVVNPKISDFGTARMFTQNELEPKIHFTNRVVGTWGYMAPENVLGGILSVKSDVYSFGVLMLEIISGRKINSFYNDGLLSLVGYAWELWTEGAGLELMDPTLGNSFIKEQLLRCIHVGLLCVEENAADRPTMSDVISMLTNEGLPLASPTKPAFYVGRRTVESQTGINMSQQLEMESQTVVIHSIPAATYSVPLGPALEQKRFQNAGVQAKNVDSYRFYSSSSI</sequence>
<dbReference type="Pfam" id="PF00069">
    <property type="entry name" value="Pkinase"/>
    <property type="match status" value="2"/>
</dbReference>
<dbReference type="EMBL" id="RDQH01000334">
    <property type="protein sequence ID" value="RXH91054.1"/>
    <property type="molecule type" value="Genomic_DNA"/>
</dbReference>
<evidence type="ECO:0000259" key="9">
    <source>
        <dbReference type="PROSITE" id="PS50011"/>
    </source>
</evidence>
<comment type="catalytic activity">
    <reaction evidence="8">
        <text>L-seryl-[protein] + ATP = O-phospho-L-seryl-[protein] + ADP + H(+)</text>
        <dbReference type="Rhea" id="RHEA:17989"/>
        <dbReference type="Rhea" id="RHEA-COMP:9863"/>
        <dbReference type="Rhea" id="RHEA-COMP:11604"/>
        <dbReference type="ChEBI" id="CHEBI:15378"/>
        <dbReference type="ChEBI" id="CHEBI:29999"/>
        <dbReference type="ChEBI" id="CHEBI:30616"/>
        <dbReference type="ChEBI" id="CHEBI:83421"/>
        <dbReference type="ChEBI" id="CHEBI:456216"/>
        <dbReference type="EC" id="2.7.11.1"/>
    </reaction>
</comment>
<dbReference type="SMART" id="SM00220">
    <property type="entry name" value="S_TKc"/>
    <property type="match status" value="1"/>
</dbReference>
<dbReference type="PANTHER" id="PTHR27002:SF1087">
    <property type="entry name" value="PROTEIN KINASE DOMAIN-CONTAINING PROTEIN"/>
    <property type="match status" value="1"/>
</dbReference>
<comment type="caution">
    <text evidence="10">The sequence shown here is derived from an EMBL/GenBank/DDBJ whole genome shotgun (WGS) entry which is preliminary data.</text>
</comment>
<dbReference type="Proteomes" id="UP000290289">
    <property type="component" value="Chromosome 8"/>
</dbReference>
<dbReference type="PROSITE" id="PS00108">
    <property type="entry name" value="PROTEIN_KINASE_ST"/>
    <property type="match status" value="1"/>
</dbReference>
<dbReference type="FunFam" id="1.10.510.10:FF:001023">
    <property type="entry name" value="Os07g0541700 protein"/>
    <property type="match status" value="1"/>
</dbReference>
<keyword evidence="11" id="KW-1185">Reference proteome</keyword>
<name>A0A498JA90_MALDO</name>
<dbReference type="PANTHER" id="PTHR27002">
    <property type="entry name" value="RECEPTOR-LIKE SERINE/THREONINE-PROTEIN KINASE SD1-8"/>
    <property type="match status" value="1"/>
</dbReference>